<evidence type="ECO:0000313" key="5">
    <source>
        <dbReference type="EMBL" id="KAL2800114.1"/>
    </source>
</evidence>
<reference evidence="5 6" key="1">
    <citation type="submission" date="2024-07" db="EMBL/GenBank/DDBJ databases">
        <title>Section-level genome sequencing and comparative genomics of Aspergillus sections Usti and Cavernicolus.</title>
        <authorList>
            <consortium name="Lawrence Berkeley National Laboratory"/>
            <person name="Nybo J.L."/>
            <person name="Vesth T.C."/>
            <person name="Theobald S."/>
            <person name="Frisvad J.C."/>
            <person name="Larsen T.O."/>
            <person name="Kjaerboelling I."/>
            <person name="Rothschild-Mancinelli K."/>
            <person name="Lyhne E.K."/>
            <person name="Kogle M.E."/>
            <person name="Barry K."/>
            <person name="Clum A."/>
            <person name="Na H."/>
            <person name="Ledsgaard L."/>
            <person name="Lin J."/>
            <person name="Lipzen A."/>
            <person name="Kuo A."/>
            <person name="Riley R."/>
            <person name="Mondo S."/>
            <person name="Labutti K."/>
            <person name="Haridas S."/>
            <person name="Pangalinan J."/>
            <person name="Salamov A.A."/>
            <person name="Simmons B.A."/>
            <person name="Magnuson J.K."/>
            <person name="Chen J."/>
            <person name="Drula E."/>
            <person name="Henrissat B."/>
            <person name="Wiebenga A."/>
            <person name="Lubbers R.J."/>
            <person name="Gomes A.C."/>
            <person name="Makela M.R."/>
            <person name="Stajich J."/>
            <person name="Grigoriev I.V."/>
            <person name="Mortensen U.H."/>
            <person name="De Vries R.P."/>
            <person name="Baker S.E."/>
            <person name="Andersen M.R."/>
        </authorList>
    </citation>
    <scope>NUCLEOTIDE SEQUENCE [LARGE SCALE GENOMIC DNA]</scope>
    <source>
        <strain evidence="5 6">CBS 209.92</strain>
    </source>
</reference>
<dbReference type="PANTHER" id="PTHR24123:SF33">
    <property type="entry name" value="PROTEIN HOS4"/>
    <property type="match status" value="1"/>
</dbReference>
<dbReference type="InterPro" id="IPR036047">
    <property type="entry name" value="F-box-like_dom_sf"/>
</dbReference>
<dbReference type="SUPFAM" id="SSF81383">
    <property type="entry name" value="F-box domain"/>
    <property type="match status" value="1"/>
</dbReference>
<keyword evidence="6" id="KW-1185">Reference proteome</keyword>
<dbReference type="Pfam" id="PF00023">
    <property type="entry name" value="Ank"/>
    <property type="match status" value="2"/>
</dbReference>
<evidence type="ECO:0000256" key="2">
    <source>
        <dbReference type="ARBA" id="ARBA00023043"/>
    </source>
</evidence>
<dbReference type="Pfam" id="PF12796">
    <property type="entry name" value="Ank_2"/>
    <property type="match status" value="1"/>
</dbReference>
<dbReference type="SMART" id="SM00248">
    <property type="entry name" value="ANK"/>
    <property type="match status" value="6"/>
</dbReference>
<evidence type="ECO:0000259" key="4">
    <source>
        <dbReference type="PROSITE" id="PS50181"/>
    </source>
</evidence>
<evidence type="ECO:0000313" key="6">
    <source>
        <dbReference type="Proteomes" id="UP001610563"/>
    </source>
</evidence>
<dbReference type="PANTHER" id="PTHR24123">
    <property type="entry name" value="ANKYRIN REPEAT-CONTAINING"/>
    <property type="match status" value="1"/>
</dbReference>
<feature type="repeat" description="ANK" evidence="3">
    <location>
        <begin position="118"/>
        <end position="150"/>
    </location>
</feature>
<keyword evidence="1" id="KW-0677">Repeat</keyword>
<dbReference type="EMBL" id="JBFTWV010000004">
    <property type="protein sequence ID" value="KAL2800114.1"/>
    <property type="molecule type" value="Genomic_DNA"/>
</dbReference>
<evidence type="ECO:0000256" key="3">
    <source>
        <dbReference type="PROSITE-ProRule" id="PRU00023"/>
    </source>
</evidence>
<dbReference type="InterPro" id="IPR051165">
    <property type="entry name" value="Multifunctional_ANK_Repeat"/>
</dbReference>
<sequence>MAWTLSTLPPEILLEICECLGATELARLVQTSQSLAGLGVPVLYDRLFSENIDRKRLLAELKSPYALDYFATRSEKLLFLPGGKSGRTIVYYIVASGNSLLLDTLINEGVDLSAKCDNINRPLHIALTKGQEEIVCRLLDAGVDVLAPSLRIPLLARTHETISRATIERLISAIKAAGGDVHAAVRNGVTPLHRASRMGRETLVRTLLDHGADVLATDAFGHVPLINALFRDKMTVAGILLDAMSRDPRHYDFNAPRGFQNWIRDAYPEMVRILVDLYKQRRIDLDISAATPSVLYTCRWYESFQPARSVNDSVMPVLSLGEMDINAQDTAGDGRTALHLLCSDSGLNHKDRKLELAHFFLDHGADWTIRDDMGDTVLHRAAASGLTTLHFFVHAADFALPEHRALAKLLIGAGCDANARAKNGESVAHWAMSPQVTADSLRFLASLGVGLSTADEEGNPPMHSLATRFPSRIKPEVRVEAIRYLADQGADLHPGCRGCEGWVMRACSGTQYFDMCGR</sequence>
<accession>A0ABR4GNI2</accession>
<evidence type="ECO:0000256" key="1">
    <source>
        <dbReference type="ARBA" id="ARBA00022737"/>
    </source>
</evidence>
<dbReference type="PROSITE" id="PS50088">
    <property type="entry name" value="ANK_REPEAT"/>
    <property type="match status" value="3"/>
</dbReference>
<dbReference type="CDD" id="cd09917">
    <property type="entry name" value="F-box_SF"/>
    <property type="match status" value="1"/>
</dbReference>
<proteinExistence type="predicted"/>
<name>A0ABR4GNI2_9EURO</name>
<organism evidence="5 6">
    <name type="scientific">Aspergillus keveii</name>
    <dbReference type="NCBI Taxonomy" id="714993"/>
    <lineage>
        <taxon>Eukaryota</taxon>
        <taxon>Fungi</taxon>
        <taxon>Dikarya</taxon>
        <taxon>Ascomycota</taxon>
        <taxon>Pezizomycotina</taxon>
        <taxon>Eurotiomycetes</taxon>
        <taxon>Eurotiomycetidae</taxon>
        <taxon>Eurotiales</taxon>
        <taxon>Aspergillaceae</taxon>
        <taxon>Aspergillus</taxon>
        <taxon>Aspergillus subgen. Nidulantes</taxon>
    </lineage>
</organism>
<dbReference type="Gene3D" id="1.25.40.20">
    <property type="entry name" value="Ankyrin repeat-containing domain"/>
    <property type="match status" value="4"/>
</dbReference>
<feature type="repeat" description="ANK" evidence="3">
    <location>
        <begin position="333"/>
        <end position="372"/>
    </location>
</feature>
<feature type="repeat" description="ANK" evidence="3">
    <location>
        <begin position="187"/>
        <end position="219"/>
    </location>
</feature>
<gene>
    <name evidence="5" type="ORF">BJX66DRAFT_321631</name>
</gene>
<dbReference type="SUPFAM" id="SSF48403">
    <property type="entry name" value="Ankyrin repeat"/>
    <property type="match status" value="1"/>
</dbReference>
<keyword evidence="2 3" id="KW-0040">ANK repeat</keyword>
<dbReference type="PROSITE" id="PS50181">
    <property type="entry name" value="FBOX"/>
    <property type="match status" value="1"/>
</dbReference>
<feature type="domain" description="F-box" evidence="4">
    <location>
        <begin position="2"/>
        <end position="51"/>
    </location>
</feature>
<dbReference type="Proteomes" id="UP001610563">
    <property type="component" value="Unassembled WGS sequence"/>
</dbReference>
<dbReference type="Pfam" id="PF12937">
    <property type="entry name" value="F-box-like"/>
    <property type="match status" value="1"/>
</dbReference>
<dbReference type="PROSITE" id="PS50297">
    <property type="entry name" value="ANK_REP_REGION"/>
    <property type="match status" value="2"/>
</dbReference>
<comment type="caution">
    <text evidence="5">The sequence shown here is derived from an EMBL/GenBank/DDBJ whole genome shotgun (WGS) entry which is preliminary data.</text>
</comment>
<dbReference type="InterPro" id="IPR001810">
    <property type="entry name" value="F-box_dom"/>
</dbReference>
<protein>
    <submittedName>
        <fullName evidence="5">Ankyrin</fullName>
    </submittedName>
</protein>
<dbReference type="InterPro" id="IPR036770">
    <property type="entry name" value="Ankyrin_rpt-contain_sf"/>
</dbReference>
<dbReference type="InterPro" id="IPR002110">
    <property type="entry name" value="Ankyrin_rpt"/>
</dbReference>